<dbReference type="EMBL" id="BAAARB010000007">
    <property type="protein sequence ID" value="GAA2378308.1"/>
    <property type="molecule type" value="Genomic_DNA"/>
</dbReference>
<dbReference type="PANTHER" id="PTHR43798">
    <property type="entry name" value="MONOACYLGLYCEROL LIPASE"/>
    <property type="match status" value="1"/>
</dbReference>
<keyword evidence="3" id="KW-1185">Reference proteome</keyword>
<dbReference type="InterPro" id="IPR029058">
    <property type="entry name" value="AB_hydrolase_fold"/>
</dbReference>
<dbReference type="InterPro" id="IPR022742">
    <property type="entry name" value="Hydrolase_4"/>
</dbReference>
<sequence length="399" mass="43024">MPDRERAKPRRKAAWRSGLSEARSLGAVTAGGAFRRRKLRKADGRIDPHAGVDFKAIYADEAATVTADDGVCLAVRTVLTGGPDVRGDRKWGRTATPELTVVFVHGFTLRMAAWHFQRFGLAERWAGRHIKMVFYDQRGHGASDPASAESSTMAQLGDDLAAVIRTMAPTGPVVLVGHSMGGMSIMSFARRHARMFSHSGRIAGVALVSTAARGITEAGLGEGLNNPIVDALRLSVRYIPGAVQAGRGITRRAVEPVLVAASFGHDHYSPRAGHAVESMIQNTSIATMVNFLHVLESHDEATALPVLAQVPTVVMCGDEDRLTPLPNSLSMYGQLGHDSRMVIAEGCGHMLPMEDPELVTDAIDDLVSRSRLALGRPVLPWRLSGRARSDKHARSERQG</sequence>
<feature type="domain" description="Serine aminopeptidase S33" evidence="1">
    <location>
        <begin position="97"/>
        <end position="354"/>
    </location>
</feature>
<name>A0ABP5UI14_9ACTN</name>
<gene>
    <name evidence="2" type="ORF">GCM10009855_17490</name>
</gene>
<dbReference type="Pfam" id="PF12146">
    <property type="entry name" value="Hydrolase_4"/>
    <property type="match status" value="1"/>
</dbReference>
<evidence type="ECO:0000259" key="1">
    <source>
        <dbReference type="Pfam" id="PF12146"/>
    </source>
</evidence>
<dbReference type="Gene3D" id="3.40.50.1820">
    <property type="entry name" value="alpha/beta hydrolase"/>
    <property type="match status" value="1"/>
</dbReference>
<evidence type="ECO:0000313" key="3">
    <source>
        <dbReference type="Proteomes" id="UP001501170"/>
    </source>
</evidence>
<dbReference type="InterPro" id="IPR050266">
    <property type="entry name" value="AB_hydrolase_sf"/>
</dbReference>
<keyword evidence="2" id="KW-0378">Hydrolase</keyword>
<organism evidence="2 3">
    <name type="scientific">Gordonia cholesterolivorans</name>
    <dbReference type="NCBI Taxonomy" id="559625"/>
    <lineage>
        <taxon>Bacteria</taxon>
        <taxon>Bacillati</taxon>
        <taxon>Actinomycetota</taxon>
        <taxon>Actinomycetes</taxon>
        <taxon>Mycobacteriales</taxon>
        <taxon>Gordoniaceae</taxon>
        <taxon>Gordonia</taxon>
    </lineage>
</organism>
<protein>
    <submittedName>
        <fullName evidence="2">Alpha/beta hydrolase</fullName>
    </submittedName>
</protein>
<dbReference type="InterPro" id="IPR000639">
    <property type="entry name" value="Epox_hydrolase-like"/>
</dbReference>
<proteinExistence type="predicted"/>
<dbReference type="Proteomes" id="UP001501170">
    <property type="component" value="Unassembled WGS sequence"/>
</dbReference>
<reference evidence="3" key="1">
    <citation type="journal article" date="2019" name="Int. J. Syst. Evol. Microbiol.">
        <title>The Global Catalogue of Microorganisms (GCM) 10K type strain sequencing project: providing services to taxonomists for standard genome sequencing and annotation.</title>
        <authorList>
            <consortium name="The Broad Institute Genomics Platform"/>
            <consortium name="The Broad Institute Genome Sequencing Center for Infectious Disease"/>
            <person name="Wu L."/>
            <person name="Ma J."/>
        </authorList>
    </citation>
    <scope>NUCLEOTIDE SEQUENCE [LARGE SCALE GENOMIC DNA]</scope>
    <source>
        <strain evidence="3">JCM 16227</strain>
    </source>
</reference>
<evidence type="ECO:0000313" key="2">
    <source>
        <dbReference type="EMBL" id="GAA2378308.1"/>
    </source>
</evidence>
<dbReference type="SUPFAM" id="SSF53474">
    <property type="entry name" value="alpha/beta-Hydrolases"/>
    <property type="match status" value="1"/>
</dbReference>
<dbReference type="GO" id="GO:0016787">
    <property type="term" value="F:hydrolase activity"/>
    <property type="evidence" value="ECO:0007669"/>
    <property type="project" value="UniProtKB-KW"/>
</dbReference>
<dbReference type="RefSeq" id="WP_346075958.1">
    <property type="nucleotide sequence ID" value="NZ_BAAARB010000007.1"/>
</dbReference>
<comment type="caution">
    <text evidence="2">The sequence shown here is derived from an EMBL/GenBank/DDBJ whole genome shotgun (WGS) entry which is preliminary data.</text>
</comment>
<dbReference type="PANTHER" id="PTHR43798:SF33">
    <property type="entry name" value="HYDROLASE, PUTATIVE (AFU_ORTHOLOGUE AFUA_2G14860)-RELATED"/>
    <property type="match status" value="1"/>
</dbReference>
<accession>A0ABP5UI14</accession>
<dbReference type="PRINTS" id="PR00412">
    <property type="entry name" value="EPOXHYDRLASE"/>
</dbReference>